<comment type="similarity">
    <text evidence="2">Belongs to the ABC-4 integral membrane protein family. LolC/E subfamily.</text>
</comment>
<sequence>MNVIGIFRENSILNSNVGYIPFEFFKKFLIKEDVINKIELHMSNPLDANKIIINAAKKIHIPLLLYTWINDYKYIYHDINTVKAIIYLSLLFLIIMSCFSITSISLMTISKKTQEIAILRSMGANNFLIQTIFLYYGMRSIIISALIGLFLGVMTILNFKKIVFFLDKFFKNNILLDNIYYKNFFLLELNLLDVFIIFISTLIMGIIINWYPAYYASNLNPSEILKEY</sequence>
<gene>
    <name evidence="9" type="ORF">OW720_01530</name>
</gene>
<evidence type="ECO:0000256" key="3">
    <source>
        <dbReference type="ARBA" id="ARBA00022475"/>
    </source>
</evidence>
<evidence type="ECO:0000313" key="9">
    <source>
        <dbReference type="EMBL" id="WAI18681.1"/>
    </source>
</evidence>
<feature type="domain" description="ABC3 transporter permease C-terminal" evidence="8">
    <location>
        <begin position="90"/>
        <end position="221"/>
    </location>
</feature>
<organism evidence="9 10">
    <name type="scientific">Buchnera aphidicola</name>
    <name type="common">Brevicoryne brassicae</name>
    <dbReference type="NCBI Taxonomy" id="911343"/>
    <lineage>
        <taxon>Bacteria</taxon>
        <taxon>Pseudomonadati</taxon>
        <taxon>Pseudomonadota</taxon>
        <taxon>Gammaproteobacteria</taxon>
        <taxon>Enterobacterales</taxon>
        <taxon>Erwiniaceae</taxon>
        <taxon>Buchnera</taxon>
    </lineage>
</organism>
<accession>A0AAJ5TX43</accession>
<evidence type="ECO:0000259" key="8">
    <source>
        <dbReference type="Pfam" id="PF02687"/>
    </source>
</evidence>
<dbReference type="PANTHER" id="PTHR30489">
    <property type="entry name" value="LIPOPROTEIN-RELEASING SYSTEM TRANSMEMBRANE PROTEIN LOLE"/>
    <property type="match status" value="1"/>
</dbReference>
<protein>
    <recommendedName>
        <fullName evidence="8">ABC3 transporter permease C-terminal domain-containing protein</fullName>
    </recommendedName>
</protein>
<dbReference type="Proteomes" id="UP001163440">
    <property type="component" value="Chromosome"/>
</dbReference>
<dbReference type="InterPro" id="IPR051447">
    <property type="entry name" value="Lipoprotein-release_system"/>
</dbReference>
<evidence type="ECO:0000256" key="4">
    <source>
        <dbReference type="ARBA" id="ARBA00022692"/>
    </source>
</evidence>
<keyword evidence="5 7" id="KW-1133">Transmembrane helix</keyword>
<reference evidence="9" key="1">
    <citation type="submission" date="2022-11" db="EMBL/GenBank/DDBJ databases">
        <title>The whole genome sequencing of pests is an important tool to study the evolution of the plant-insect interaction and insecticide resistance.</title>
        <authorList>
            <person name="Kananovich Y."/>
        </authorList>
    </citation>
    <scope>NUCLEOTIDE SEQUENCE</scope>
    <source>
        <strain evidence="9">BSU_Bre_2018</strain>
    </source>
</reference>
<keyword evidence="3" id="KW-1003">Cell membrane</keyword>
<evidence type="ECO:0000256" key="5">
    <source>
        <dbReference type="ARBA" id="ARBA00022989"/>
    </source>
</evidence>
<dbReference type="AlphaFoldDB" id="A0AAJ5TX43"/>
<evidence type="ECO:0000256" key="6">
    <source>
        <dbReference type="ARBA" id="ARBA00023136"/>
    </source>
</evidence>
<evidence type="ECO:0000256" key="7">
    <source>
        <dbReference type="SAM" id="Phobius"/>
    </source>
</evidence>
<dbReference type="InterPro" id="IPR003838">
    <property type="entry name" value="ABC3_permease_C"/>
</dbReference>
<keyword evidence="4 7" id="KW-0812">Transmembrane</keyword>
<dbReference type="GO" id="GO:0044874">
    <property type="term" value="P:lipoprotein localization to outer membrane"/>
    <property type="evidence" value="ECO:0007669"/>
    <property type="project" value="TreeGrafter"/>
</dbReference>
<keyword evidence="6 7" id="KW-0472">Membrane</keyword>
<dbReference type="Pfam" id="PF02687">
    <property type="entry name" value="FtsX"/>
    <property type="match status" value="1"/>
</dbReference>
<feature type="transmembrane region" description="Helical" evidence="7">
    <location>
        <begin position="84"/>
        <end position="106"/>
    </location>
</feature>
<feature type="transmembrane region" description="Helical" evidence="7">
    <location>
        <begin position="142"/>
        <end position="163"/>
    </location>
</feature>
<name>A0AAJ5TX43_9GAMM</name>
<proteinExistence type="inferred from homology"/>
<dbReference type="GO" id="GO:0098797">
    <property type="term" value="C:plasma membrane protein complex"/>
    <property type="evidence" value="ECO:0007669"/>
    <property type="project" value="TreeGrafter"/>
</dbReference>
<dbReference type="RefSeq" id="WP_261979311.1">
    <property type="nucleotide sequence ID" value="NZ_CP034882.1"/>
</dbReference>
<evidence type="ECO:0000256" key="1">
    <source>
        <dbReference type="ARBA" id="ARBA00004651"/>
    </source>
</evidence>
<evidence type="ECO:0000256" key="2">
    <source>
        <dbReference type="ARBA" id="ARBA00005236"/>
    </source>
</evidence>
<comment type="subcellular location">
    <subcellularLocation>
        <location evidence="1">Cell membrane</location>
        <topology evidence="1">Multi-pass membrane protein</topology>
    </subcellularLocation>
</comment>
<feature type="transmembrane region" description="Helical" evidence="7">
    <location>
        <begin position="118"/>
        <end position="136"/>
    </location>
</feature>
<dbReference type="PANTHER" id="PTHR30489:SF0">
    <property type="entry name" value="LIPOPROTEIN-RELEASING SYSTEM TRANSMEMBRANE PROTEIN LOLE"/>
    <property type="match status" value="1"/>
</dbReference>
<feature type="transmembrane region" description="Helical" evidence="7">
    <location>
        <begin position="184"/>
        <end position="211"/>
    </location>
</feature>
<dbReference type="EMBL" id="CP113406">
    <property type="protein sequence ID" value="WAI18681.1"/>
    <property type="molecule type" value="Genomic_DNA"/>
</dbReference>
<evidence type="ECO:0000313" key="10">
    <source>
        <dbReference type="Proteomes" id="UP001163440"/>
    </source>
</evidence>